<evidence type="ECO:0000313" key="6">
    <source>
        <dbReference type="Proteomes" id="UP000184546"/>
    </source>
</evidence>
<protein>
    <recommendedName>
        <fullName evidence="2">pH-response regulator protein palC</fullName>
    </recommendedName>
</protein>
<name>A0A1L9WNJ0_ASPA1</name>
<dbReference type="AlphaFoldDB" id="A0A1L9WNJ0"/>
<dbReference type="GO" id="GO:0071467">
    <property type="term" value="P:cellular response to pH"/>
    <property type="evidence" value="ECO:0007669"/>
    <property type="project" value="InterPro"/>
</dbReference>
<dbReference type="GO" id="GO:0005886">
    <property type="term" value="C:plasma membrane"/>
    <property type="evidence" value="ECO:0007669"/>
    <property type="project" value="TreeGrafter"/>
</dbReference>
<dbReference type="PROSITE" id="PS51180">
    <property type="entry name" value="BRO1"/>
    <property type="match status" value="1"/>
</dbReference>
<evidence type="ECO:0000256" key="2">
    <source>
        <dbReference type="ARBA" id="ARBA00022193"/>
    </source>
</evidence>
<gene>
    <name evidence="5" type="ORF">ASPACDRAFT_45832</name>
</gene>
<feature type="compositionally biased region" description="Low complexity" evidence="3">
    <location>
        <begin position="229"/>
        <end position="249"/>
    </location>
</feature>
<dbReference type="PANTHER" id="PTHR40463">
    <property type="entry name" value="PH-RESPONSE REGULATOR PROTEIN PALC"/>
    <property type="match status" value="1"/>
</dbReference>
<feature type="compositionally biased region" description="Basic and acidic residues" evidence="3">
    <location>
        <begin position="425"/>
        <end position="434"/>
    </location>
</feature>
<dbReference type="VEuPathDB" id="FungiDB:ASPACDRAFT_45832"/>
<comment type="similarity">
    <text evidence="1">Belongs to the palC family.</text>
</comment>
<dbReference type="Gene3D" id="1.25.40.280">
    <property type="entry name" value="alix/aip1 like domains"/>
    <property type="match status" value="1"/>
</dbReference>
<evidence type="ECO:0000259" key="4">
    <source>
        <dbReference type="PROSITE" id="PS51180"/>
    </source>
</evidence>
<evidence type="ECO:0000256" key="1">
    <source>
        <dbReference type="ARBA" id="ARBA00010997"/>
    </source>
</evidence>
<keyword evidence="6" id="KW-1185">Reference proteome</keyword>
<proteinExistence type="inferred from homology"/>
<dbReference type="Proteomes" id="UP000184546">
    <property type="component" value="Unassembled WGS sequence"/>
</dbReference>
<dbReference type="GeneID" id="30975502"/>
<feature type="compositionally biased region" description="Basic and acidic residues" evidence="3">
    <location>
        <begin position="441"/>
        <end position="458"/>
    </location>
</feature>
<feature type="region of interest" description="Disordered" evidence="3">
    <location>
        <begin position="391"/>
        <end position="412"/>
    </location>
</feature>
<feature type="region of interest" description="Disordered" evidence="3">
    <location>
        <begin position="229"/>
        <end position="252"/>
    </location>
</feature>
<dbReference type="InterPro" id="IPR038499">
    <property type="entry name" value="BRO1_sf"/>
</dbReference>
<feature type="region of interest" description="Disordered" evidence="3">
    <location>
        <begin position="516"/>
        <end position="559"/>
    </location>
</feature>
<dbReference type="InterPro" id="IPR004328">
    <property type="entry name" value="BRO1_dom"/>
</dbReference>
<dbReference type="SMART" id="SM01041">
    <property type="entry name" value="BRO1"/>
    <property type="match status" value="1"/>
</dbReference>
<evidence type="ECO:0000256" key="3">
    <source>
        <dbReference type="SAM" id="MobiDB-lite"/>
    </source>
</evidence>
<dbReference type="EMBL" id="KV878982">
    <property type="protein sequence ID" value="OJJ97734.1"/>
    <property type="molecule type" value="Genomic_DNA"/>
</dbReference>
<feature type="region of interest" description="Disordered" evidence="3">
    <location>
        <begin position="425"/>
        <end position="458"/>
    </location>
</feature>
<accession>A0A1L9WNJ0</accession>
<reference evidence="6" key="1">
    <citation type="journal article" date="2017" name="Genome Biol.">
        <title>Comparative genomics reveals high biological diversity and specific adaptations in the industrially and medically important fungal genus Aspergillus.</title>
        <authorList>
            <person name="de Vries R.P."/>
            <person name="Riley R."/>
            <person name="Wiebenga A."/>
            <person name="Aguilar-Osorio G."/>
            <person name="Amillis S."/>
            <person name="Uchima C.A."/>
            <person name="Anderluh G."/>
            <person name="Asadollahi M."/>
            <person name="Askin M."/>
            <person name="Barry K."/>
            <person name="Battaglia E."/>
            <person name="Bayram O."/>
            <person name="Benocci T."/>
            <person name="Braus-Stromeyer S.A."/>
            <person name="Caldana C."/>
            <person name="Canovas D."/>
            <person name="Cerqueira G.C."/>
            <person name="Chen F."/>
            <person name="Chen W."/>
            <person name="Choi C."/>
            <person name="Clum A."/>
            <person name="Dos Santos R.A."/>
            <person name="Damasio A.R."/>
            <person name="Diallinas G."/>
            <person name="Emri T."/>
            <person name="Fekete E."/>
            <person name="Flipphi M."/>
            <person name="Freyberg S."/>
            <person name="Gallo A."/>
            <person name="Gournas C."/>
            <person name="Habgood R."/>
            <person name="Hainaut M."/>
            <person name="Harispe M.L."/>
            <person name="Henrissat B."/>
            <person name="Hilden K.S."/>
            <person name="Hope R."/>
            <person name="Hossain A."/>
            <person name="Karabika E."/>
            <person name="Karaffa L."/>
            <person name="Karanyi Z."/>
            <person name="Krasevec N."/>
            <person name="Kuo A."/>
            <person name="Kusch H."/>
            <person name="LaButti K."/>
            <person name="Lagendijk E.L."/>
            <person name="Lapidus A."/>
            <person name="Levasseur A."/>
            <person name="Lindquist E."/>
            <person name="Lipzen A."/>
            <person name="Logrieco A.F."/>
            <person name="MacCabe A."/>
            <person name="Maekelae M.R."/>
            <person name="Malavazi I."/>
            <person name="Melin P."/>
            <person name="Meyer V."/>
            <person name="Mielnichuk N."/>
            <person name="Miskei M."/>
            <person name="Molnar A.P."/>
            <person name="Mule G."/>
            <person name="Ngan C.Y."/>
            <person name="Orejas M."/>
            <person name="Orosz E."/>
            <person name="Ouedraogo J.P."/>
            <person name="Overkamp K.M."/>
            <person name="Park H.-S."/>
            <person name="Perrone G."/>
            <person name="Piumi F."/>
            <person name="Punt P.J."/>
            <person name="Ram A.F."/>
            <person name="Ramon A."/>
            <person name="Rauscher S."/>
            <person name="Record E."/>
            <person name="Riano-Pachon D.M."/>
            <person name="Robert V."/>
            <person name="Roehrig J."/>
            <person name="Ruller R."/>
            <person name="Salamov A."/>
            <person name="Salih N.S."/>
            <person name="Samson R.A."/>
            <person name="Sandor E."/>
            <person name="Sanguinetti M."/>
            <person name="Schuetze T."/>
            <person name="Sepcic K."/>
            <person name="Shelest E."/>
            <person name="Sherlock G."/>
            <person name="Sophianopoulou V."/>
            <person name="Squina F.M."/>
            <person name="Sun H."/>
            <person name="Susca A."/>
            <person name="Todd R.B."/>
            <person name="Tsang A."/>
            <person name="Unkles S.E."/>
            <person name="van de Wiele N."/>
            <person name="van Rossen-Uffink D."/>
            <person name="Oliveira J.V."/>
            <person name="Vesth T.C."/>
            <person name="Visser J."/>
            <person name="Yu J.-H."/>
            <person name="Zhou M."/>
            <person name="Andersen M.R."/>
            <person name="Archer D.B."/>
            <person name="Baker S.E."/>
            <person name="Benoit I."/>
            <person name="Brakhage A.A."/>
            <person name="Braus G.H."/>
            <person name="Fischer R."/>
            <person name="Frisvad J.C."/>
            <person name="Goldman G.H."/>
            <person name="Houbraken J."/>
            <person name="Oakley B."/>
            <person name="Pocsi I."/>
            <person name="Scazzocchio C."/>
            <person name="Seiboth B."/>
            <person name="vanKuyk P.A."/>
            <person name="Wortman J."/>
            <person name="Dyer P.S."/>
            <person name="Grigoriev I.V."/>
        </authorList>
    </citation>
    <scope>NUCLEOTIDE SEQUENCE [LARGE SCALE GENOMIC DNA]</scope>
    <source>
        <strain evidence="6">ATCC 16872 / CBS 172.66 / WB 5094</strain>
    </source>
</reference>
<dbReference type="PANTHER" id="PTHR40463:SF1">
    <property type="entry name" value="PH-RESPONSE REGULATOR PROTEIN PALC"/>
    <property type="match status" value="1"/>
</dbReference>
<feature type="domain" description="BRO1" evidence="4">
    <location>
        <begin position="1"/>
        <end position="492"/>
    </location>
</feature>
<feature type="compositionally biased region" description="Acidic residues" evidence="3">
    <location>
        <begin position="521"/>
        <end position="538"/>
    </location>
</feature>
<dbReference type="OMA" id="PNDKEWM"/>
<dbReference type="OrthoDB" id="10266451at2759"/>
<dbReference type="STRING" id="690307.A0A1L9WNJ0"/>
<sequence length="559" mass="59333">MVYAFTLPTTSHLSFQNFLSSSTHPSLPQAATTARHALRQALKAHKRLPRGPQQDAHLSTLLTTLTTYLPYLEAISSGLSSKPSDATSEEIEITLHSEIVTFWRPTLTTAPSTTLSLKHLPTSPSAFSPSSGGGGGSKFLGGSGHRIRGEGIDFEIAYVLTTLGYVLSLLAHTGLMRTLYAATTPTPDQRTAAVQTATRYLLQASAIHNLLASSPAFATAARAIAASTSTTSTSPQAATTTTSTATTPSLPDLDPGTQTALSALALAEATLLAVLKDDSYVFACIQARNPRDKDWMVRAPEIPKVRAHLFARLCIRAAEYAEQAAAGLGSVVGKTGKTGAIEEELLGYTRVLGRVARARACRFFGVDAELAGKIGESIAWLQAAKGALGVRSRGGGGAKTEAEKEVGSKGGSKFSRFKQGFKEKLEEKKMEKDAGSQGGSVDKKELGPGDNAGRDEEGRVIEMLETKWVRMNNTINTQLIPPSADLLANLPSGRDIHAPPGAYRIPSLDEEQLVRMRAPPAEDEFGPGSDVEESDEEPAGVSRVWTPGTVPGRTDSAYY</sequence>
<evidence type="ECO:0000313" key="5">
    <source>
        <dbReference type="EMBL" id="OJJ97734.1"/>
    </source>
</evidence>
<organism evidence="5 6">
    <name type="scientific">Aspergillus aculeatus (strain ATCC 16872 / CBS 172.66 / WB 5094)</name>
    <dbReference type="NCBI Taxonomy" id="690307"/>
    <lineage>
        <taxon>Eukaryota</taxon>
        <taxon>Fungi</taxon>
        <taxon>Dikarya</taxon>
        <taxon>Ascomycota</taxon>
        <taxon>Pezizomycotina</taxon>
        <taxon>Eurotiomycetes</taxon>
        <taxon>Eurotiomycetidae</taxon>
        <taxon>Eurotiales</taxon>
        <taxon>Aspergillaceae</taxon>
        <taxon>Aspergillus</taxon>
        <taxon>Aspergillus subgen. Circumdati</taxon>
    </lineage>
</organism>
<dbReference type="RefSeq" id="XP_020054074.1">
    <property type="nucleotide sequence ID" value="XM_020201688.1"/>
</dbReference>
<dbReference type="InterPro" id="IPR037505">
    <property type="entry name" value="pH-resp_palC"/>
</dbReference>